<dbReference type="Gene3D" id="3.10.10.10">
    <property type="entry name" value="HIV Type 1 Reverse Transcriptase, subunit A, domain 1"/>
    <property type="match status" value="1"/>
</dbReference>
<accession>A0A8B8L051</accession>
<reference evidence="2" key="2">
    <citation type="submission" date="2025-08" db="UniProtKB">
        <authorList>
            <consortium name="RefSeq"/>
        </authorList>
    </citation>
    <scope>IDENTIFICATION</scope>
    <source>
        <tissue evidence="2">Young leaves</tissue>
    </source>
</reference>
<dbReference type="PANTHER" id="PTHR15503:SF45">
    <property type="entry name" value="RNA-DIRECTED DNA POLYMERASE HOMOLOG"/>
    <property type="match status" value="1"/>
</dbReference>
<protein>
    <submittedName>
        <fullName evidence="2">Uncharacterized protein LOC113859430</fullName>
    </submittedName>
</protein>
<dbReference type="InterPro" id="IPR043502">
    <property type="entry name" value="DNA/RNA_pol_sf"/>
</dbReference>
<dbReference type="AlphaFoldDB" id="A0A8B8L051"/>
<evidence type="ECO:0000313" key="2">
    <source>
        <dbReference type="RefSeq" id="XP_027348009.1"/>
    </source>
</evidence>
<sequence length="179" mass="20238">MNGFEASKLDDLIRGKCSMKDKLINVLFDSGATHFFISLGHLDIVLEIDWLSSNHVLLNCKEKTLIFDTGMQENSKFLSKGDSRNMINAKAFMVLFSSEVKKSVEVEQIPVVNGFLEVFPKDITELLLKREIKFTIDLTLKASPISIAPYRMSPVELVEVKKQVEDSLQKQFVRPSVSP</sequence>
<dbReference type="GeneID" id="113859430"/>
<dbReference type="KEGG" id="aprc:113859430"/>
<name>A0A8B8L051_ABRPR</name>
<dbReference type="Proteomes" id="UP000694853">
    <property type="component" value="Unplaced"/>
</dbReference>
<dbReference type="Pfam" id="PF08284">
    <property type="entry name" value="RVP_2"/>
    <property type="match status" value="2"/>
</dbReference>
<proteinExistence type="predicted"/>
<evidence type="ECO:0000313" key="1">
    <source>
        <dbReference type="Proteomes" id="UP000694853"/>
    </source>
</evidence>
<dbReference type="OrthoDB" id="1000793at2759"/>
<dbReference type="SUPFAM" id="SSF56672">
    <property type="entry name" value="DNA/RNA polymerases"/>
    <property type="match status" value="1"/>
</dbReference>
<keyword evidence="1" id="KW-1185">Reference proteome</keyword>
<dbReference type="RefSeq" id="XP_027348009.1">
    <property type="nucleotide sequence ID" value="XM_027492208.1"/>
</dbReference>
<organism evidence="1 2">
    <name type="scientific">Abrus precatorius</name>
    <name type="common">Indian licorice</name>
    <name type="synonym">Glycine abrus</name>
    <dbReference type="NCBI Taxonomy" id="3816"/>
    <lineage>
        <taxon>Eukaryota</taxon>
        <taxon>Viridiplantae</taxon>
        <taxon>Streptophyta</taxon>
        <taxon>Embryophyta</taxon>
        <taxon>Tracheophyta</taxon>
        <taxon>Spermatophyta</taxon>
        <taxon>Magnoliopsida</taxon>
        <taxon>eudicotyledons</taxon>
        <taxon>Gunneridae</taxon>
        <taxon>Pentapetalae</taxon>
        <taxon>rosids</taxon>
        <taxon>fabids</taxon>
        <taxon>Fabales</taxon>
        <taxon>Fabaceae</taxon>
        <taxon>Papilionoideae</taxon>
        <taxon>50 kb inversion clade</taxon>
        <taxon>NPAAA clade</taxon>
        <taxon>indigoferoid/millettioid clade</taxon>
        <taxon>Abreae</taxon>
        <taxon>Abrus</taxon>
    </lineage>
</organism>
<dbReference type="PANTHER" id="PTHR15503">
    <property type="entry name" value="LDOC1 RELATED"/>
    <property type="match status" value="1"/>
</dbReference>
<reference evidence="1" key="1">
    <citation type="journal article" date="2019" name="Toxins">
        <title>Detection of Abrin-Like and Prepropulchellin-Like Toxin Genes and Transcripts Using Whole Genome Sequencing and Full-Length Transcript Sequencing of Abrus precatorius.</title>
        <authorList>
            <person name="Hovde B.T."/>
            <person name="Daligault H.E."/>
            <person name="Hanschen E.R."/>
            <person name="Kunde Y.A."/>
            <person name="Johnson M.B."/>
            <person name="Starkenburg S.R."/>
            <person name="Johnson S.L."/>
        </authorList>
    </citation>
    <scope>NUCLEOTIDE SEQUENCE [LARGE SCALE GENOMIC DNA]</scope>
</reference>
<dbReference type="InterPro" id="IPR032567">
    <property type="entry name" value="RTL1-rel"/>
</dbReference>
<gene>
    <name evidence="2" type="primary">LOC113859430</name>
</gene>